<proteinExistence type="predicted"/>
<evidence type="ECO:0000313" key="4">
    <source>
        <dbReference type="EMBL" id="MDY3560088.1"/>
    </source>
</evidence>
<dbReference type="Proteomes" id="UP001272242">
    <property type="component" value="Unassembled WGS sequence"/>
</dbReference>
<dbReference type="Pfam" id="PF04336">
    <property type="entry name" value="ACP_PD"/>
    <property type="match status" value="1"/>
</dbReference>
<dbReference type="PANTHER" id="PTHR38764:SF1">
    <property type="entry name" value="ACYL CARRIER PROTEIN PHOSPHODIESTERASE"/>
    <property type="match status" value="1"/>
</dbReference>
<evidence type="ECO:0000313" key="5">
    <source>
        <dbReference type="Proteomes" id="UP001272242"/>
    </source>
</evidence>
<keyword evidence="2" id="KW-0378">Hydrolase</keyword>
<accession>A0ABU5EXQ8</accession>
<comment type="caution">
    <text evidence="4">The sequence shown here is derived from an EMBL/GenBank/DDBJ whole genome shotgun (WGS) entry which is preliminary data.</text>
</comment>
<dbReference type="InterPro" id="IPR007431">
    <property type="entry name" value="ACP_PD"/>
</dbReference>
<dbReference type="RefSeq" id="WP_320686736.1">
    <property type="nucleotide sequence ID" value="NZ_JAXBLV010000174.1"/>
</dbReference>
<evidence type="ECO:0000256" key="1">
    <source>
        <dbReference type="ARBA" id="ARBA00022516"/>
    </source>
</evidence>
<keyword evidence="3" id="KW-0443">Lipid metabolism</keyword>
<keyword evidence="1" id="KW-0444">Lipid biosynthesis</keyword>
<keyword evidence="5" id="KW-1185">Reference proteome</keyword>
<reference evidence="5" key="1">
    <citation type="journal article" date="2023" name="Mar. Drugs">
        <title>Gemmata algarum, a Novel Planctomycete Isolated from an Algal Mat, Displays Antimicrobial Activity.</title>
        <authorList>
            <person name="Kumar G."/>
            <person name="Kallscheuer N."/>
            <person name="Kashif M."/>
            <person name="Ahamad S."/>
            <person name="Jagadeeshwari U."/>
            <person name="Pannikurungottu S."/>
            <person name="Haufschild T."/>
            <person name="Kabuu M."/>
            <person name="Sasikala C."/>
            <person name="Jogler C."/>
            <person name="Ramana C."/>
        </authorList>
    </citation>
    <scope>NUCLEOTIDE SEQUENCE [LARGE SCALE GENOMIC DNA]</scope>
    <source>
        <strain evidence="5">JC673</strain>
    </source>
</reference>
<organism evidence="4 5">
    <name type="scientific">Gemmata algarum</name>
    <dbReference type="NCBI Taxonomy" id="2975278"/>
    <lineage>
        <taxon>Bacteria</taxon>
        <taxon>Pseudomonadati</taxon>
        <taxon>Planctomycetota</taxon>
        <taxon>Planctomycetia</taxon>
        <taxon>Gemmatales</taxon>
        <taxon>Gemmataceae</taxon>
        <taxon>Gemmata</taxon>
    </lineage>
</organism>
<evidence type="ECO:0000256" key="3">
    <source>
        <dbReference type="ARBA" id="ARBA00023098"/>
    </source>
</evidence>
<dbReference type="EMBL" id="JAXBLV010000174">
    <property type="protein sequence ID" value="MDY3560088.1"/>
    <property type="molecule type" value="Genomic_DNA"/>
</dbReference>
<evidence type="ECO:0000256" key="2">
    <source>
        <dbReference type="ARBA" id="ARBA00022801"/>
    </source>
</evidence>
<sequence>MNFLAHLHLADGDAGDMTGGIAADFVRHPDLAALAPDVLRGVMLHRAVDGFTDRNPITLRSISRISREFGWFSGIVIDIYYDHILARDWRTYSAESLRAFATRSYAVLEDRHGALPGHARDFIRTFIDQDRLNLYATREGIQDTLARVSRVIAERIPNRAMWLPDAMPLLIARDADLAADFHAFYPELMAFAAGQKAR</sequence>
<protein>
    <submittedName>
        <fullName evidence="4">Acyl carrier protein phosphodiesterase</fullName>
    </submittedName>
</protein>
<name>A0ABU5EXQ8_9BACT</name>
<gene>
    <name evidence="4" type="ORF">R5W23_001313</name>
</gene>
<dbReference type="PANTHER" id="PTHR38764">
    <property type="entry name" value="ACYL CARRIER PROTEIN PHOSPHODIESTERASE"/>
    <property type="match status" value="1"/>
</dbReference>